<evidence type="ECO:0000259" key="3">
    <source>
        <dbReference type="Pfam" id="PF07859"/>
    </source>
</evidence>
<dbReference type="eggNOG" id="COG0657">
    <property type="taxonomic scope" value="Bacteria"/>
</dbReference>
<dbReference type="HOGENOM" id="CLU_012494_13_1_7"/>
<name>B8FG71_DESAL</name>
<feature type="domain" description="Alpha/beta hydrolase fold-3" evidence="3">
    <location>
        <begin position="81"/>
        <end position="278"/>
    </location>
</feature>
<evidence type="ECO:0000313" key="4">
    <source>
        <dbReference type="EMBL" id="ACL03751.1"/>
    </source>
</evidence>
<evidence type="ECO:0000256" key="2">
    <source>
        <dbReference type="ARBA" id="ARBA00022801"/>
    </source>
</evidence>
<keyword evidence="2 4" id="KW-0378">Hydrolase</keyword>
<evidence type="ECO:0000256" key="1">
    <source>
        <dbReference type="ARBA" id="ARBA00010515"/>
    </source>
</evidence>
<dbReference type="InterPro" id="IPR050300">
    <property type="entry name" value="GDXG_lipolytic_enzyme"/>
</dbReference>
<keyword evidence="5" id="KW-1185">Reference proteome</keyword>
<dbReference type="AlphaFoldDB" id="B8FG71"/>
<gene>
    <name evidence="4" type="ordered locus">Dalk_2056</name>
</gene>
<dbReference type="PANTHER" id="PTHR48081">
    <property type="entry name" value="AB HYDROLASE SUPERFAMILY PROTEIN C4A8.06C"/>
    <property type="match status" value="1"/>
</dbReference>
<evidence type="ECO:0000313" key="5">
    <source>
        <dbReference type="Proteomes" id="UP000000739"/>
    </source>
</evidence>
<dbReference type="Gene3D" id="3.40.50.1820">
    <property type="entry name" value="alpha/beta hydrolase"/>
    <property type="match status" value="1"/>
</dbReference>
<organism evidence="4 5">
    <name type="scientific">Desulfatibacillum aliphaticivorans</name>
    <dbReference type="NCBI Taxonomy" id="218208"/>
    <lineage>
        <taxon>Bacteria</taxon>
        <taxon>Pseudomonadati</taxon>
        <taxon>Thermodesulfobacteriota</taxon>
        <taxon>Desulfobacteria</taxon>
        <taxon>Desulfobacterales</taxon>
        <taxon>Desulfatibacillaceae</taxon>
        <taxon>Desulfatibacillum</taxon>
    </lineage>
</organism>
<reference evidence="4 5" key="1">
    <citation type="journal article" date="2012" name="Environ. Microbiol.">
        <title>The genome sequence of Desulfatibacillum alkenivorans AK-01: a blueprint for anaerobic alkane oxidation.</title>
        <authorList>
            <person name="Callaghan A.V."/>
            <person name="Morris B.E."/>
            <person name="Pereira I.A."/>
            <person name="McInerney M.J."/>
            <person name="Austin R.N."/>
            <person name="Groves J.T."/>
            <person name="Kukor J.J."/>
            <person name="Suflita J.M."/>
            <person name="Young L.Y."/>
            <person name="Zylstra G.J."/>
            <person name="Wawrik B."/>
        </authorList>
    </citation>
    <scope>NUCLEOTIDE SEQUENCE [LARGE SCALE GENOMIC DNA]</scope>
    <source>
        <strain evidence="4 5">AK-01</strain>
    </source>
</reference>
<comment type="similarity">
    <text evidence="1">Belongs to the 'GDXG' lipolytic enzyme family.</text>
</comment>
<sequence>MQSLRSRAIIFLLKHRHWFSLKLKAEVIDFKTPIRQMRDKVEKSAARMAKMPEGMEVVPADMQNPTGEILRYKDSQDDRMILYFHGGGYVMGSVKSHRGIVGKFVKGTGFSALCFEYRLAPEHPFPAALNDAVAAYQWLLDQGTDPSRIVFMGDSAGAGLALATLLALKEKGLPQPAGAAVMSPWTDVACTGESYKKTDPLAPKGSFSVYGKYYAGDNDKTSPLISPLYGNMEGLPPLFLSVGENERVLDDSVRFAEKAKKTGVDATLKVGEGMVHCYPVLSPLFPEAKEAMDAICAFVKRRLGE</sequence>
<dbReference type="InterPro" id="IPR029058">
    <property type="entry name" value="AB_hydrolase_fold"/>
</dbReference>
<dbReference type="InterPro" id="IPR013094">
    <property type="entry name" value="AB_hydrolase_3"/>
</dbReference>
<dbReference type="SUPFAM" id="SSF53474">
    <property type="entry name" value="alpha/beta-Hydrolases"/>
    <property type="match status" value="1"/>
</dbReference>
<proteinExistence type="inferred from homology"/>
<dbReference type="Proteomes" id="UP000000739">
    <property type="component" value="Chromosome"/>
</dbReference>
<dbReference type="RefSeq" id="WP_015946828.1">
    <property type="nucleotide sequence ID" value="NC_011768.1"/>
</dbReference>
<protein>
    <submittedName>
        <fullName evidence="4">Alpha/beta hydrolase fold-3 domain protein</fullName>
    </submittedName>
</protein>
<dbReference type="GO" id="GO:0016787">
    <property type="term" value="F:hydrolase activity"/>
    <property type="evidence" value="ECO:0007669"/>
    <property type="project" value="UniProtKB-KW"/>
</dbReference>
<dbReference type="EMBL" id="CP001322">
    <property type="protein sequence ID" value="ACL03751.1"/>
    <property type="molecule type" value="Genomic_DNA"/>
</dbReference>
<dbReference type="Pfam" id="PF07859">
    <property type="entry name" value="Abhydrolase_3"/>
    <property type="match status" value="1"/>
</dbReference>
<dbReference type="KEGG" id="dal:Dalk_2056"/>
<dbReference type="InterPro" id="IPR002168">
    <property type="entry name" value="Lipase_GDXG_HIS_AS"/>
</dbReference>
<dbReference type="PROSITE" id="PS01173">
    <property type="entry name" value="LIPASE_GDXG_HIS"/>
    <property type="match status" value="1"/>
</dbReference>
<accession>B8FG71</accession>
<dbReference type="PANTHER" id="PTHR48081:SF8">
    <property type="entry name" value="ALPHA_BETA HYDROLASE FOLD-3 DOMAIN-CONTAINING PROTEIN-RELATED"/>
    <property type="match status" value="1"/>
</dbReference>